<dbReference type="KEGG" id="smo:SELMODRAFT_2308"/>
<dbReference type="GO" id="GO:0016757">
    <property type="term" value="F:glycosyltransferase activity"/>
    <property type="evidence" value="ECO:0007669"/>
    <property type="project" value="InterPro"/>
</dbReference>
<dbReference type="PANTHER" id="PTHR11062:SF229">
    <property type="entry name" value="GLUCURONOXYLAN GLUCURONOSYLTRANSFERASE IRX7-RELATED"/>
    <property type="match status" value="1"/>
</dbReference>
<dbReference type="HOGENOM" id="CLU_039682_1_0_1"/>
<accession>D8S295</accession>
<dbReference type="InterPro" id="IPR004263">
    <property type="entry name" value="Exostosin"/>
</dbReference>
<name>D8S295_SELML</name>
<feature type="domain" description="Exostosin GT47" evidence="5">
    <location>
        <begin position="4"/>
        <end position="298"/>
    </location>
</feature>
<dbReference type="OMA" id="VCQEVEH"/>
<dbReference type="Proteomes" id="UP000001514">
    <property type="component" value="Unassembled WGS sequence"/>
</dbReference>
<dbReference type="GO" id="GO:0000139">
    <property type="term" value="C:Golgi membrane"/>
    <property type="evidence" value="ECO:0007669"/>
    <property type="project" value="UniProtKB-SubCell"/>
</dbReference>
<evidence type="ECO:0000256" key="4">
    <source>
        <dbReference type="ARBA" id="ARBA00023034"/>
    </source>
</evidence>
<dbReference type="AlphaFoldDB" id="D8S295"/>
<dbReference type="OrthoDB" id="1924787at2759"/>
<proteinExistence type="inferred from homology"/>
<keyword evidence="4" id="KW-0333">Golgi apparatus</keyword>
<evidence type="ECO:0000256" key="3">
    <source>
        <dbReference type="ARBA" id="ARBA00022968"/>
    </source>
</evidence>
<dbReference type="GeneID" id="9639332"/>
<keyword evidence="6" id="KW-0808">Transferase</keyword>
<protein>
    <submittedName>
        <fullName evidence="6">Glycosyltransferase-like protein</fullName>
    </submittedName>
</protein>
<dbReference type="GO" id="GO:0010417">
    <property type="term" value="P:glucuronoxylan biosynthetic process"/>
    <property type="evidence" value="ECO:0000318"/>
    <property type="project" value="GO_Central"/>
</dbReference>
<comment type="subcellular location">
    <subcellularLocation>
        <location evidence="1">Golgi apparatus membrane</location>
        <topology evidence="1">Single-pass type II membrane protein</topology>
    </subcellularLocation>
</comment>
<dbReference type="PANTHER" id="PTHR11062">
    <property type="entry name" value="EXOSTOSIN HEPARAN SULFATE GLYCOSYLTRANSFERASE -RELATED"/>
    <property type="match status" value="1"/>
</dbReference>
<evidence type="ECO:0000259" key="5">
    <source>
        <dbReference type="Pfam" id="PF03016"/>
    </source>
</evidence>
<dbReference type="EMBL" id="GL377599">
    <property type="protein sequence ID" value="EFJ21595.1"/>
    <property type="molecule type" value="Genomic_DNA"/>
</dbReference>
<evidence type="ECO:0000256" key="1">
    <source>
        <dbReference type="ARBA" id="ARBA00004323"/>
    </source>
</evidence>
<sequence>GLSSNIKVYIYDLPSSYNTDWLVDSRCSSHLFAAEVAIHQNLLRSPVRTLDPDEADFFFMPVYVSCNFTSRSGFPTLFHASDILQAAVGLVSRNMPFWDRHQGRDHVFVATHDFGACFHAMEDLAVAMGIPQFLRNSIILQTFGEKNKHPCQNVDHIQIPPYVVPAKKLPDPRGQRRKILAFFRGKMEIHPKNVSGHMYSRGVRTTIWRRFSHDRRFFIKRKRSDNYKAEMLRSVFCLCPLGWAPWSPRIVESVIQGCIPVIIADNIQLPYSHVIDWRKISVTVAERDVHKLDRILSKVAATNVSMIQANLWRDEVRQALVYNQPLVRGDATWQVLDLLSKRKNK</sequence>
<dbReference type="Gramene" id="EFJ21595">
    <property type="protein sequence ID" value="EFJ21595"/>
    <property type="gene ID" value="SELMODRAFT_2308"/>
</dbReference>
<evidence type="ECO:0000256" key="2">
    <source>
        <dbReference type="ARBA" id="ARBA00010271"/>
    </source>
</evidence>
<dbReference type="eggNOG" id="KOG1021">
    <property type="taxonomic scope" value="Eukaryota"/>
</dbReference>
<reference evidence="6 7" key="1">
    <citation type="journal article" date="2011" name="Science">
        <title>The Selaginella genome identifies genetic changes associated with the evolution of vascular plants.</title>
        <authorList>
            <person name="Banks J.A."/>
            <person name="Nishiyama T."/>
            <person name="Hasebe M."/>
            <person name="Bowman J.L."/>
            <person name="Gribskov M."/>
            <person name="dePamphilis C."/>
            <person name="Albert V.A."/>
            <person name="Aono N."/>
            <person name="Aoyama T."/>
            <person name="Ambrose B.A."/>
            <person name="Ashton N.W."/>
            <person name="Axtell M.J."/>
            <person name="Barker E."/>
            <person name="Barker M.S."/>
            <person name="Bennetzen J.L."/>
            <person name="Bonawitz N.D."/>
            <person name="Chapple C."/>
            <person name="Cheng C."/>
            <person name="Correa L.G."/>
            <person name="Dacre M."/>
            <person name="DeBarry J."/>
            <person name="Dreyer I."/>
            <person name="Elias M."/>
            <person name="Engstrom E.M."/>
            <person name="Estelle M."/>
            <person name="Feng L."/>
            <person name="Finet C."/>
            <person name="Floyd S.K."/>
            <person name="Frommer W.B."/>
            <person name="Fujita T."/>
            <person name="Gramzow L."/>
            <person name="Gutensohn M."/>
            <person name="Harholt J."/>
            <person name="Hattori M."/>
            <person name="Heyl A."/>
            <person name="Hirai T."/>
            <person name="Hiwatashi Y."/>
            <person name="Ishikawa M."/>
            <person name="Iwata M."/>
            <person name="Karol K.G."/>
            <person name="Koehler B."/>
            <person name="Kolukisaoglu U."/>
            <person name="Kubo M."/>
            <person name="Kurata T."/>
            <person name="Lalonde S."/>
            <person name="Li K."/>
            <person name="Li Y."/>
            <person name="Litt A."/>
            <person name="Lyons E."/>
            <person name="Manning G."/>
            <person name="Maruyama T."/>
            <person name="Michael T.P."/>
            <person name="Mikami K."/>
            <person name="Miyazaki S."/>
            <person name="Morinaga S."/>
            <person name="Murata T."/>
            <person name="Mueller-Roeber B."/>
            <person name="Nelson D.R."/>
            <person name="Obara M."/>
            <person name="Oguri Y."/>
            <person name="Olmstead R.G."/>
            <person name="Onodera N."/>
            <person name="Petersen B.L."/>
            <person name="Pils B."/>
            <person name="Prigge M."/>
            <person name="Rensing S.A."/>
            <person name="Riano-Pachon D.M."/>
            <person name="Roberts A.W."/>
            <person name="Sato Y."/>
            <person name="Scheller H.V."/>
            <person name="Schulz B."/>
            <person name="Schulz C."/>
            <person name="Shakirov E.V."/>
            <person name="Shibagaki N."/>
            <person name="Shinohara N."/>
            <person name="Shippen D.E."/>
            <person name="Soerensen I."/>
            <person name="Sotooka R."/>
            <person name="Sugimoto N."/>
            <person name="Sugita M."/>
            <person name="Sumikawa N."/>
            <person name="Tanurdzic M."/>
            <person name="Theissen G."/>
            <person name="Ulvskov P."/>
            <person name="Wakazuki S."/>
            <person name="Weng J.K."/>
            <person name="Willats W.W."/>
            <person name="Wipf D."/>
            <person name="Wolf P.G."/>
            <person name="Yang L."/>
            <person name="Zimmer A.D."/>
            <person name="Zhu Q."/>
            <person name="Mitros T."/>
            <person name="Hellsten U."/>
            <person name="Loque D."/>
            <person name="Otillar R."/>
            <person name="Salamov A."/>
            <person name="Schmutz J."/>
            <person name="Shapiro H."/>
            <person name="Lindquist E."/>
            <person name="Lucas S."/>
            <person name="Rokhsar D."/>
            <person name="Grigoriev I.V."/>
        </authorList>
    </citation>
    <scope>NUCLEOTIDE SEQUENCE [LARGE SCALE GENOMIC DNA]</scope>
</reference>
<evidence type="ECO:0000313" key="7">
    <source>
        <dbReference type="Proteomes" id="UP000001514"/>
    </source>
</evidence>
<dbReference type="Pfam" id="PF03016">
    <property type="entry name" value="Exostosin_GT47"/>
    <property type="match status" value="1"/>
</dbReference>
<keyword evidence="3" id="KW-0812">Transmembrane</keyword>
<dbReference type="FunCoup" id="D8S295">
    <property type="interactions" value="16"/>
</dbReference>
<comment type="similarity">
    <text evidence="2">Belongs to the glycosyltransferase 47 family.</text>
</comment>
<evidence type="ECO:0000313" key="6">
    <source>
        <dbReference type="EMBL" id="EFJ21595.1"/>
    </source>
</evidence>
<keyword evidence="3" id="KW-0735">Signal-anchor</keyword>
<organism evidence="7">
    <name type="scientific">Selaginella moellendorffii</name>
    <name type="common">Spikemoss</name>
    <dbReference type="NCBI Taxonomy" id="88036"/>
    <lineage>
        <taxon>Eukaryota</taxon>
        <taxon>Viridiplantae</taxon>
        <taxon>Streptophyta</taxon>
        <taxon>Embryophyta</taxon>
        <taxon>Tracheophyta</taxon>
        <taxon>Lycopodiopsida</taxon>
        <taxon>Selaginellales</taxon>
        <taxon>Selaginellaceae</taxon>
        <taxon>Selaginella</taxon>
    </lineage>
</organism>
<dbReference type="InParanoid" id="D8S295"/>
<dbReference type="InterPro" id="IPR040911">
    <property type="entry name" value="Exostosin_GT47"/>
</dbReference>
<gene>
    <name evidence="6" type="primary">GT47D2-2</name>
    <name evidence="6" type="ORF">SELMODRAFT_2308</name>
</gene>
<keyword evidence="7" id="KW-1185">Reference proteome</keyword>
<feature type="non-terminal residue" evidence="6">
    <location>
        <position position="1"/>
    </location>
</feature>
<feature type="non-terminal residue" evidence="6">
    <location>
        <position position="345"/>
    </location>
</feature>